<dbReference type="Pfam" id="PF05593">
    <property type="entry name" value="RHS_repeat"/>
    <property type="match status" value="2"/>
</dbReference>
<proteinExistence type="predicted"/>
<dbReference type="NCBIfam" id="TIGR01643">
    <property type="entry name" value="YD_repeat_2x"/>
    <property type="match status" value="3"/>
</dbReference>
<dbReference type="PANTHER" id="PTHR32305:SF15">
    <property type="entry name" value="PROTEIN RHSA-RELATED"/>
    <property type="match status" value="1"/>
</dbReference>
<comment type="caution">
    <text evidence="2">The sequence shown here is derived from an EMBL/GenBank/DDBJ whole genome shotgun (WGS) entry which is preliminary data.</text>
</comment>
<keyword evidence="3" id="KW-1185">Reference proteome</keyword>
<gene>
    <name evidence="2" type="ORF">HHL11_06970</name>
</gene>
<evidence type="ECO:0008006" key="4">
    <source>
        <dbReference type="Google" id="ProtNLM"/>
    </source>
</evidence>
<dbReference type="Pfam" id="PF13385">
    <property type="entry name" value="Laminin_G_3"/>
    <property type="match status" value="1"/>
</dbReference>
<dbReference type="SUPFAM" id="SSF49899">
    <property type="entry name" value="Concanavalin A-like lectins/glucanases"/>
    <property type="match status" value="1"/>
</dbReference>
<evidence type="ECO:0000313" key="2">
    <source>
        <dbReference type="EMBL" id="NML43485.1"/>
    </source>
</evidence>
<dbReference type="SUPFAM" id="SSF101898">
    <property type="entry name" value="NHL repeat"/>
    <property type="match status" value="1"/>
</dbReference>
<dbReference type="Gene3D" id="3.90.930.1">
    <property type="match status" value="1"/>
</dbReference>
<dbReference type="RefSeq" id="WP_169417688.1">
    <property type="nucleotide sequence ID" value="NZ_JABBFX010000001.1"/>
</dbReference>
<dbReference type="EMBL" id="JABBFX010000001">
    <property type="protein sequence ID" value="NML43485.1"/>
    <property type="molecule type" value="Genomic_DNA"/>
</dbReference>
<dbReference type="Gene3D" id="2.180.10.10">
    <property type="entry name" value="RHS repeat-associated core"/>
    <property type="match status" value="1"/>
</dbReference>
<evidence type="ECO:0000313" key="3">
    <source>
        <dbReference type="Proteomes" id="UP000541185"/>
    </source>
</evidence>
<dbReference type="Proteomes" id="UP000541185">
    <property type="component" value="Unassembled WGS sequence"/>
</dbReference>
<feature type="compositionally biased region" description="Polar residues" evidence="1">
    <location>
        <begin position="557"/>
        <end position="578"/>
    </location>
</feature>
<dbReference type="InterPro" id="IPR006530">
    <property type="entry name" value="YD"/>
</dbReference>
<dbReference type="AlphaFoldDB" id="A0A848GY29"/>
<dbReference type="InterPro" id="IPR050708">
    <property type="entry name" value="T6SS_VgrG/RHS"/>
</dbReference>
<sequence>MTMVDTVRTKLMPPFCLACALSELDLFKLFSVGDPIYPLTGAMKHRVSTGINLAGLSLSLTYDSTDKMAASQVDTSTTLSLPSAFGALWQANVFHRLKVSNGQRSALVSLGDGYLRNFSGNGAGTFTSSDGNPNKLVVISGGYRYTDVDMGVIETFDSSGNITSLARIDGTLLTFSYSGGNLVSVLDANGRTVSFLYDGSNRVSQIVGPDGSGTTVAYDAAGNLKSLTWADGKVATFMYENTGLPWALTGILDENSNRAATFTYDPQGRALSTERAGGVDHYEVQYTGLPHRLITETADLPNHILYRVHEWYVPESPVVIAQPNGEQSTWQGASVQGVPMTLTQYQSAGSGSPAATKSITPDANGNVGIRDDYQGNRTCYAYDALRRETLRIEGLDKTVDCAALSAGGALPTGARKIATTWHPNWRLQATSTQPLKKTTYVYNGQADPFNGGAVASCTTAAAMPDGTALPLLCKQVEQALLANGSADTSVTASSNSFAYDAGGHVTSSVDPRGKTTTMTYYATTAYTRSGSAIDDPYLDSVSLLLHGDGRNGGVSPIDSSASQKSFTSNSGAQSSTAQSKFGGTSLYFNGSGAYFSAPNSPDFRFGTGDFTVEFQMYLPIAWTSQSGSSGVVGQRQSDGTAGWVIYRNTTTPSRISARLGAGAADLVSLTTPATGVWQHWALTRRSGVCTWWVDGVQDASASCTANLNDTSGGFWIGRAQTWGGVLNGYIDELRITSGVARYTTNFTPPAAPFPDAVTLDPSSIGNRVGDVKSVADALGHVTQISLHDQVGRVRQSIDPKGVVTDITYTPRGLVKTFTSTPPGGPGRVMTYTYDGVGQLTQVDQPDGTHLSFTYDGAGRMTGASDARGNSVTYTLDASGNRVSEEVKDSSGVLRRAIGRSFDGLNRLQQVTGSQQ</sequence>
<feature type="region of interest" description="Disordered" evidence="1">
    <location>
        <begin position="554"/>
        <end position="578"/>
    </location>
</feature>
<name>A0A848GY29_9BURK</name>
<reference evidence="2 3" key="1">
    <citation type="submission" date="2020-04" db="EMBL/GenBank/DDBJ databases">
        <title>Ramlibacter sp. G-1-2-2 isolated from soil.</title>
        <authorList>
            <person name="Dahal R.H."/>
        </authorList>
    </citation>
    <scope>NUCLEOTIDE SEQUENCE [LARGE SCALE GENOMIC DNA]</scope>
    <source>
        <strain evidence="2 3">G-1-2-2</strain>
    </source>
</reference>
<dbReference type="InterPro" id="IPR031325">
    <property type="entry name" value="RHS_repeat"/>
</dbReference>
<dbReference type="Gene3D" id="2.60.120.200">
    <property type="match status" value="1"/>
</dbReference>
<dbReference type="PANTHER" id="PTHR32305">
    <property type="match status" value="1"/>
</dbReference>
<organism evidence="2 3">
    <name type="scientific">Ramlibacter agri</name>
    <dbReference type="NCBI Taxonomy" id="2728837"/>
    <lineage>
        <taxon>Bacteria</taxon>
        <taxon>Pseudomonadati</taxon>
        <taxon>Pseudomonadota</taxon>
        <taxon>Betaproteobacteria</taxon>
        <taxon>Burkholderiales</taxon>
        <taxon>Comamonadaceae</taxon>
        <taxon>Ramlibacter</taxon>
    </lineage>
</organism>
<protein>
    <recommendedName>
        <fullName evidence="4">RHS repeat protein</fullName>
    </recommendedName>
</protein>
<dbReference type="InterPro" id="IPR013320">
    <property type="entry name" value="ConA-like_dom_sf"/>
</dbReference>
<accession>A0A848GY29</accession>
<evidence type="ECO:0000256" key="1">
    <source>
        <dbReference type="SAM" id="MobiDB-lite"/>
    </source>
</evidence>